<keyword evidence="2" id="KW-1185">Reference proteome</keyword>
<name>A0A7W9EI84_9SPHN</name>
<reference evidence="1 2" key="1">
    <citation type="submission" date="2020-08" db="EMBL/GenBank/DDBJ databases">
        <title>Genomic Encyclopedia of Type Strains, Phase IV (KMG-IV): sequencing the most valuable type-strain genomes for metagenomic binning, comparative biology and taxonomic classification.</title>
        <authorList>
            <person name="Goeker M."/>
        </authorList>
    </citation>
    <scope>NUCLEOTIDE SEQUENCE [LARGE SCALE GENOMIC DNA]</scope>
    <source>
        <strain evidence="1 2">DSM 27244</strain>
    </source>
</reference>
<protein>
    <submittedName>
        <fullName evidence="1">Uncharacterized protein YjbJ (UPF0337 family)</fullName>
    </submittedName>
</protein>
<evidence type="ECO:0000313" key="2">
    <source>
        <dbReference type="Proteomes" id="UP000557739"/>
    </source>
</evidence>
<gene>
    <name evidence="1" type="ORF">FHR19_001005</name>
</gene>
<organism evidence="1 2">
    <name type="scientific">Sphingomonas yantingensis</name>
    <dbReference type="NCBI Taxonomy" id="1241761"/>
    <lineage>
        <taxon>Bacteria</taxon>
        <taxon>Pseudomonadati</taxon>
        <taxon>Pseudomonadota</taxon>
        <taxon>Alphaproteobacteria</taxon>
        <taxon>Sphingomonadales</taxon>
        <taxon>Sphingomonadaceae</taxon>
        <taxon>Sphingomonas</taxon>
    </lineage>
</organism>
<accession>A0A7W9EI84</accession>
<sequence>MTDKPKDEAKAAKGAASAAIGKLIGDDAAVRRGEAEKAEAKADANPKK</sequence>
<dbReference type="AlphaFoldDB" id="A0A7W9EI84"/>
<proteinExistence type="predicted"/>
<dbReference type="RefSeq" id="WP_184025085.1">
    <property type="nucleotide sequence ID" value="NZ_JACIJJ010000001.1"/>
</dbReference>
<dbReference type="Proteomes" id="UP000557739">
    <property type="component" value="Unassembled WGS sequence"/>
</dbReference>
<evidence type="ECO:0000313" key="1">
    <source>
        <dbReference type="EMBL" id="MBB5697680.1"/>
    </source>
</evidence>
<dbReference type="EMBL" id="JACIJJ010000001">
    <property type="protein sequence ID" value="MBB5697680.1"/>
    <property type="molecule type" value="Genomic_DNA"/>
</dbReference>
<comment type="caution">
    <text evidence="1">The sequence shown here is derived from an EMBL/GenBank/DDBJ whole genome shotgun (WGS) entry which is preliminary data.</text>
</comment>